<reference evidence="1" key="1">
    <citation type="journal article" date="2011" name="Genome Biol.">
        <title>The draft genome of the carcinogenic human liver fluke Clonorchis sinensis.</title>
        <authorList>
            <person name="Wang X."/>
            <person name="Chen W."/>
            <person name="Huang Y."/>
            <person name="Sun J."/>
            <person name="Men J."/>
            <person name="Liu H."/>
            <person name="Luo F."/>
            <person name="Guo L."/>
            <person name="Lv X."/>
            <person name="Deng C."/>
            <person name="Zhou C."/>
            <person name="Fan Y."/>
            <person name="Li X."/>
            <person name="Huang L."/>
            <person name="Hu Y."/>
            <person name="Liang C."/>
            <person name="Hu X."/>
            <person name="Xu J."/>
            <person name="Yu X."/>
        </authorList>
    </citation>
    <scope>NUCLEOTIDE SEQUENCE [LARGE SCALE GENOMIC DNA]</scope>
    <source>
        <strain evidence="1">Henan</strain>
    </source>
</reference>
<dbReference type="EMBL" id="DF142879">
    <property type="protein sequence ID" value="GAA48266.1"/>
    <property type="molecule type" value="Genomic_DNA"/>
</dbReference>
<accession>G7Y5N0</accession>
<dbReference type="SUPFAM" id="SSF56672">
    <property type="entry name" value="DNA/RNA polymerases"/>
    <property type="match status" value="1"/>
</dbReference>
<dbReference type="InterPro" id="IPR008042">
    <property type="entry name" value="Retrotrans_Pao"/>
</dbReference>
<keyword evidence="2" id="KW-1185">Reference proteome</keyword>
<organism evidence="1 2">
    <name type="scientific">Clonorchis sinensis</name>
    <name type="common">Chinese liver fluke</name>
    <dbReference type="NCBI Taxonomy" id="79923"/>
    <lineage>
        <taxon>Eukaryota</taxon>
        <taxon>Metazoa</taxon>
        <taxon>Spiralia</taxon>
        <taxon>Lophotrochozoa</taxon>
        <taxon>Platyhelminthes</taxon>
        <taxon>Trematoda</taxon>
        <taxon>Digenea</taxon>
        <taxon>Opisthorchiida</taxon>
        <taxon>Opisthorchiata</taxon>
        <taxon>Opisthorchiidae</taxon>
        <taxon>Clonorchis</taxon>
    </lineage>
</organism>
<dbReference type="InterPro" id="IPR043128">
    <property type="entry name" value="Rev_trsase/Diguanyl_cyclase"/>
</dbReference>
<evidence type="ECO:0000313" key="1">
    <source>
        <dbReference type="EMBL" id="GAA48266.1"/>
    </source>
</evidence>
<sequence>MYNLRSKSCERAKIQSPLGAPFDAHHTPSTSQVNRVTSPFFVSPCHCPPKSGKASSIMSNRFPARRLDAKLERDVLEGDLAESLRQLEISKKKVECKRKALASLHLESHQSYSSEDELQSDDTSTKQKAGALEDTFIRDKVSLQSLISTMALPKIETDKFDGTPRKFWKFMKSFQVNVASRLADDTQRLMYLIHYCTGEAKAAIEDCVLLPESDGFVKAMDILHKEFGRAHDIAQSFIDSILVGGPIAAEDTDALRKLVREMHSCEIALTQMGYTADLNCSTNLKRIVMRLPRHLQREWAKVADNILYEQKEPSFRQLNQFLERTLSAATNVYGQLASGAYRVSSRGVDDIIRRSKLPRPHVNAVASKALSCPVCTAHHSLCDCVAFQAKSPEEKLQALRERKLCFNCLKPNHRADKCRAPNHCDVPRCGKRHHRLLHVDSYVKPPTSSTANINSNSVDVTPAFLGFLPVRLVGPHGTVLCYALLDSGSDSTLVSLEVADRIGLKGTPTEVEFNSINGASKRSTTAFSLTIESLNNDYQTHVETAYSTDQLPLMKPTVPSREFLRRWSHLRDITLPQISSQKVSILIGTNVPDAHWVIEQRIGTSKQPYASLTVFGWVVLGPSGVSGSKTTTINCLNAQETIESDIIRLFELEFNDQRPKRDISMSIEDKQVISLAKQSISLLNGHYQIRLPWKRDWHDLPENKHIAEKRLKYLRLRLLKDPNLLRLYANTISEHEAKGYVRRAPTDQDEVSRFVPHHPVFNPHKPGKVRIVFDFAAKSGKLSLNDCLYSGPDLTNDITGVLLRFRLNDIALSADIEEMFLQVHLKSEDRAPLSFLWYADGNLDQTPEVYEINVHPFGATSSPFCATFALRQTAYDNCESFDENTIRVVEKNFYVDDCLVSVDSAQQALRLVDQLSRLLNRGGFHLHKWISNSDEVSSQIPEHERATDLVSLNSLHPDIHKTLGLYWCVKTDSFKFKLTMPERPVTKRGILSCAASLYDPLGYVAPLLLQPKQLLQELCRSKCGWDEEVDQTIQDAWKKWRNDIQIVESLVIPRCVKPKHFVIEHQSLHIFSDASERLRTTGDGRCTRATGWVTGIRTHHGAT</sequence>
<dbReference type="Gene3D" id="3.10.10.10">
    <property type="entry name" value="HIV Type 1 Reverse Transcriptase, subunit A, domain 1"/>
    <property type="match status" value="1"/>
</dbReference>
<dbReference type="AlphaFoldDB" id="G7Y5N0"/>
<dbReference type="Proteomes" id="UP000008909">
    <property type="component" value="Unassembled WGS sequence"/>
</dbReference>
<dbReference type="InterPro" id="IPR043502">
    <property type="entry name" value="DNA/RNA_pol_sf"/>
</dbReference>
<dbReference type="Pfam" id="PF05380">
    <property type="entry name" value="Peptidase_A17"/>
    <property type="match status" value="1"/>
</dbReference>
<name>G7Y5N0_CLOSI</name>
<evidence type="ECO:0000313" key="2">
    <source>
        <dbReference type="Proteomes" id="UP000008909"/>
    </source>
</evidence>
<dbReference type="Pfam" id="PF03564">
    <property type="entry name" value="DUF1759"/>
    <property type="match status" value="1"/>
</dbReference>
<protein>
    <submittedName>
        <fullName evidence="1">WDFY family member 4</fullName>
    </submittedName>
</protein>
<dbReference type="InterPro" id="IPR005312">
    <property type="entry name" value="DUF1759"/>
</dbReference>
<dbReference type="CDD" id="cd01644">
    <property type="entry name" value="RT_pepA17"/>
    <property type="match status" value="1"/>
</dbReference>
<dbReference type="PANTHER" id="PTHR47331">
    <property type="entry name" value="PHD-TYPE DOMAIN-CONTAINING PROTEIN"/>
    <property type="match status" value="1"/>
</dbReference>
<proteinExistence type="predicted"/>
<dbReference type="Gene3D" id="3.30.70.270">
    <property type="match status" value="1"/>
</dbReference>
<dbReference type="PANTHER" id="PTHR47331:SF1">
    <property type="entry name" value="GAG-LIKE PROTEIN"/>
    <property type="match status" value="1"/>
</dbReference>
<gene>
    <name evidence="1" type="ORF">CLF_101394</name>
</gene>
<reference key="2">
    <citation type="submission" date="2011-10" db="EMBL/GenBank/DDBJ databases">
        <title>The genome and transcriptome sequence of Clonorchis sinensis provide insights into the carcinogenic liver fluke.</title>
        <authorList>
            <person name="Wang X."/>
            <person name="Huang Y."/>
            <person name="Chen W."/>
            <person name="Liu H."/>
            <person name="Guo L."/>
            <person name="Chen Y."/>
            <person name="Luo F."/>
            <person name="Zhou W."/>
            <person name="Sun J."/>
            <person name="Mao Q."/>
            <person name="Liang P."/>
            <person name="Zhou C."/>
            <person name="Tian Y."/>
            <person name="Men J."/>
            <person name="Lv X."/>
            <person name="Huang L."/>
            <person name="Zhou J."/>
            <person name="Hu Y."/>
            <person name="Li R."/>
            <person name="Zhang F."/>
            <person name="Lei H."/>
            <person name="Li X."/>
            <person name="Hu X."/>
            <person name="Liang C."/>
            <person name="Xu J."/>
            <person name="Wu Z."/>
            <person name="Yu X."/>
        </authorList>
    </citation>
    <scope>NUCLEOTIDE SEQUENCE</scope>
    <source>
        <strain>Henan</strain>
    </source>
</reference>